<dbReference type="PANTHER" id="PTHR11441:SF0">
    <property type="entry name" value="THYMIDINE KINASE, CYTOSOLIC"/>
    <property type="match status" value="1"/>
</dbReference>
<dbReference type="GO" id="GO:0071897">
    <property type="term" value="P:DNA biosynthetic process"/>
    <property type="evidence" value="ECO:0007669"/>
    <property type="project" value="UniProtKB-KW"/>
</dbReference>
<dbReference type="HAMAP" id="MF_00124">
    <property type="entry name" value="Thymidine_kinase"/>
    <property type="match status" value="1"/>
</dbReference>
<dbReference type="PROSITE" id="PS00603">
    <property type="entry name" value="TK_CELLULAR_TYPE"/>
    <property type="match status" value="1"/>
</dbReference>
<protein>
    <recommendedName>
        <fullName evidence="2 8">Thymidine kinase</fullName>
        <ecNumber evidence="2 8">2.7.1.21</ecNumber>
    </recommendedName>
</protein>
<dbReference type="Gene3D" id="3.40.50.300">
    <property type="entry name" value="P-loop containing nucleotide triphosphate hydrolases"/>
    <property type="match status" value="1"/>
</dbReference>
<feature type="active site" description="Proton acceptor" evidence="8 9">
    <location>
        <position position="93"/>
    </location>
</feature>
<evidence type="ECO:0000256" key="2">
    <source>
        <dbReference type="ARBA" id="ARBA00012118"/>
    </source>
</evidence>
<dbReference type="PANTHER" id="PTHR11441">
    <property type="entry name" value="THYMIDINE KINASE"/>
    <property type="match status" value="1"/>
</dbReference>
<dbReference type="RefSeq" id="WP_107035298.1">
    <property type="nucleotide sequence ID" value="NZ_CAOMDK010000007.1"/>
</dbReference>
<evidence type="ECO:0000256" key="9">
    <source>
        <dbReference type="PIRSR" id="PIRSR035805-1"/>
    </source>
</evidence>
<keyword evidence="5 8" id="KW-0547">Nucleotide-binding</keyword>
<feature type="binding site" evidence="8">
    <location>
        <position position="190"/>
    </location>
    <ligand>
        <name>Zn(2+)</name>
        <dbReference type="ChEBI" id="CHEBI:29105"/>
    </ligand>
</feature>
<dbReference type="GO" id="GO:0005524">
    <property type="term" value="F:ATP binding"/>
    <property type="evidence" value="ECO:0007669"/>
    <property type="project" value="UniProtKB-UniRule"/>
</dbReference>
<dbReference type="InterPro" id="IPR001267">
    <property type="entry name" value="Thymidine_kinase"/>
</dbReference>
<keyword evidence="8" id="KW-0862">Zinc</keyword>
<comment type="subcellular location">
    <subcellularLocation>
        <location evidence="8">Cytoplasm</location>
    </subcellularLocation>
</comment>
<evidence type="ECO:0000256" key="11">
    <source>
        <dbReference type="RuleBase" id="RU000544"/>
    </source>
</evidence>
<dbReference type="GO" id="GO:0046104">
    <property type="term" value="P:thymidine metabolic process"/>
    <property type="evidence" value="ECO:0007669"/>
    <property type="project" value="TreeGrafter"/>
</dbReference>
<evidence type="ECO:0000313" key="14">
    <source>
        <dbReference type="Proteomes" id="UP000244925"/>
    </source>
</evidence>
<evidence type="ECO:0000256" key="10">
    <source>
        <dbReference type="PIRSR" id="PIRSR035805-2"/>
    </source>
</evidence>
<keyword evidence="3 8" id="KW-0237">DNA synthesis</keyword>
<feature type="binding site" evidence="8">
    <location>
        <position position="152"/>
    </location>
    <ligand>
        <name>Zn(2+)</name>
        <dbReference type="ChEBI" id="CHEBI:29105"/>
    </ligand>
</feature>
<dbReference type="SUPFAM" id="SSF57716">
    <property type="entry name" value="Glucocorticoid receptor-like (DNA-binding domain)"/>
    <property type="match status" value="1"/>
</dbReference>
<dbReference type="PIRSF" id="PIRSF035805">
    <property type="entry name" value="TK_cell"/>
    <property type="match status" value="1"/>
</dbReference>
<dbReference type="AlphaFoldDB" id="A0A2V1J1R1"/>
<comment type="subunit">
    <text evidence="8">Homotetramer.</text>
</comment>
<proteinExistence type="inferred from homology"/>
<accession>A0A2V1J1R1</accession>
<dbReference type="Gene3D" id="3.30.60.20">
    <property type="match status" value="1"/>
</dbReference>
<feature type="binding site" evidence="8">
    <location>
        <position position="187"/>
    </location>
    <ligand>
        <name>Zn(2+)</name>
        <dbReference type="ChEBI" id="CHEBI:29105"/>
    </ligand>
</feature>
<feature type="binding site" evidence="10">
    <location>
        <begin position="175"/>
        <end position="178"/>
    </location>
    <ligand>
        <name>substrate</name>
    </ligand>
</feature>
<feature type="binding site" evidence="8">
    <location>
        <begin position="92"/>
        <end position="95"/>
    </location>
    <ligand>
        <name>ATP</name>
        <dbReference type="ChEBI" id="CHEBI:30616"/>
    </ligand>
</feature>
<dbReference type="GO" id="GO:0008270">
    <property type="term" value="F:zinc ion binding"/>
    <property type="evidence" value="ECO:0007669"/>
    <property type="project" value="UniProtKB-UniRule"/>
</dbReference>
<evidence type="ECO:0000256" key="6">
    <source>
        <dbReference type="ARBA" id="ARBA00022777"/>
    </source>
</evidence>
<sequence>MNRRGKLYFRYGTMGSAKTALLLTTAYNLEERGMKHVCLKPVVDTRENNNVIRSRIGIERPCMWIYGDTDLYRLAQQLFEENMAVIDWFLIDEAQFLTEAQVDQLSRVVDDFGSNVICYGLRTDFRSRLFEGSRRLFEIADTIDEIKSTCTCGRKTIVNARIDANGDFADSGQQVEIGGNDRYISVCRKCWRNKRIEQASRSALPFPDINSRQ</sequence>
<feature type="binding site" evidence="10">
    <location>
        <position position="183"/>
    </location>
    <ligand>
        <name>substrate</name>
    </ligand>
</feature>
<dbReference type="Proteomes" id="UP000244925">
    <property type="component" value="Unassembled WGS sequence"/>
</dbReference>
<keyword evidence="4 8" id="KW-0808">Transferase</keyword>
<dbReference type="NCBIfam" id="NF003300">
    <property type="entry name" value="PRK04296.1-5"/>
    <property type="match status" value="1"/>
</dbReference>
<dbReference type="Pfam" id="PF00265">
    <property type="entry name" value="TK"/>
    <property type="match status" value="1"/>
</dbReference>
<feature type="binding site" evidence="8">
    <location>
        <position position="150"/>
    </location>
    <ligand>
        <name>Zn(2+)</name>
        <dbReference type="ChEBI" id="CHEBI:29105"/>
    </ligand>
</feature>
<evidence type="ECO:0000256" key="1">
    <source>
        <dbReference type="ARBA" id="ARBA00007587"/>
    </source>
</evidence>
<gene>
    <name evidence="8" type="primary">tdk</name>
    <name evidence="13" type="ORF">C5O25_02635</name>
</gene>
<reference evidence="14" key="1">
    <citation type="submission" date="2018-02" db="EMBL/GenBank/DDBJ databases">
        <authorList>
            <person name="Clavel T."/>
            <person name="Strowig T."/>
        </authorList>
    </citation>
    <scope>NUCLEOTIDE SEQUENCE [LARGE SCALE GENOMIC DNA]</scope>
    <source>
        <strain evidence="14">DSM 100764</strain>
    </source>
</reference>
<dbReference type="EC" id="2.7.1.21" evidence="2 8"/>
<evidence type="ECO:0000256" key="7">
    <source>
        <dbReference type="ARBA" id="ARBA00022840"/>
    </source>
</evidence>
<dbReference type="SUPFAM" id="SSF52540">
    <property type="entry name" value="P-loop containing nucleoside triphosphate hydrolases"/>
    <property type="match status" value="1"/>
</dbReference>
<name>A0A2V1J1R1_9BACT</name>
<evidence type="ECO:0000256" key="5">
    <source>
        <dbReference type="ARBA" id="ARBA00022741"/>
    </source>
</evidence>
<dbReference type="InterPro" id="IPR027417">
    <property type="entry name" value="P-loop_NTPase"/>
</dbReference>
<keyword evidence="8" id="KW-0479">Metal-binding</keyword>
<keyword evidence="6 8" id="KW-0418">Kinase</keyword>
<comment type="similarity">
    <text evidence="1 8 12">Belongs to the thymidine kinase family.</text>
</comment>
<dbReference type="GO" id="GO:0004797">
    <property type="term" value="F:thymidine kinase activity"/>
    <property type="evidence" value="ECO:0007669"/>
    <property type="project" value="UniProtKB-UniRule"/>
</dbReference>
<keyword evidence="8" id="KW-0963">Cytoplasm</keyword>
<keyword evidence="7 8" id="KW-0067">ATP-binding</keyword>
<dbReference type="GO" id="GO:0005829">
    <property type="term" value="C:cytosol"/>
    <property type="evidence" value="ECO:0007669"/>
    <property type="project" value="TreeGrafter"/>
</dbReference>
<evidence type="ECO:0000313" key="13">
    <source>
        <dbReference type="EMBL" id="PWB08911.1"/>
    </source>
</evidence>
<dbReference type="EMBL" id="PUBV01000004">
    <property type="protein sequence ID" value="PWB08911.1"/>
    <property type="molecule type" value="Genomic_DNA"/>
</dbReference>
<comment type="catalytic activity">
    <reaction evidence="8 11">
        <text>thymidine + ATP = dTMP + ADP + H(+)</text>
        <dbReference type="Rhea" id="RHEA:19129"/>
        <dbReference type="ChEBI" id="CHEBI:15378"/>
        <dbReference type="ChEBI" id="CHEBI:17748"/>
        <dbReference type="ChEBI" id="CHEBI:30616"/>
        <dbReference type="ChEBI" id="CHEBI:63528"/>
        <dbReference type="ChEBI" id="CHEBI:456216"/>
        <dbReference type="EC" id="2.7.1.21"/>
    </reaction>
</comment>
<evidence type="ECO:0000256" key="3">
    <source>
        <dbReference type="ARBA" id="ARBA00022634"/>
    </source>
</evidence>
<evidence type="ECO:0000256" key="4">
    <source>
        <dbReference type="ARBA" id="ARBA00022679"/>
    </source>
</evidence>
<comment type="caution">
    <text evidence="13">The sequence shown here is derived from an EMBL/GenBank/DDBJ whole genome shotgun (WGS) entry which is preliminary data.</text>
</comment>
<organism evidence="13 14">
    <name type="scientific">Paramuribaculum intestinale</name>
    <dbReference type="NCBI Taxonomy" id="2094151"/>
    <lineage>
        <taxon>Bacteria</taxon>
        <taxon>Pseudomonadati</taxon>
        <taxon>Bacteroidota</taxon>
        <taxon>Bacteroidia</taxon>
        <taxon>Bacteroidales</taxon>
        <taxon>Muribaculaceae</taxon>
        <taxon>Paramuribaculum</taxon>
    </lineage>
</organism>
<evidence type="ECO:0000256" key="8">
    <source>
        <dbReference type="HAMAP-Rule" id="MF_00124"/>
    </source>
</evidence>
<comment type="caution">
    <text evidence="8">Lacks conserved residue(s) required for the propagation of feature annotation.</text>
</comment>
<evidence type="ECO:0000256" key="12">
    <source>
        <dbReference type="RuleBase" id="RU004165"/>
    </source>
</evidence>
<keyword evidence="14" id="KW-1185">Reference proteome</keyword>
<dbReference type="InterPro" id="IPR020633">
    <property type="entry name" value="Thymidine_kinase_CS"/>
</dbReference>